<evidence type="ECO:0000313" key="3">
    <source>
        <dbReference type="EMBL" id="KAK1403396.1"/>
    </source>
</evidence>
<dbReference type="InterPro" id="IPR011990">
    <property type="entry name" value="TPR-like_helical_dom_sf"/>
</dbReference>
<dbReference type="PANTHER" id="PTHR47932">
    <property type="entry name" value="ATPASE EXPRESSION PROTEIN 3"/>
    <property type="match status" value="1"/>
</dbReference>
<dbReference type="Proteomes" id="UP001237642">
    <property type="component" value="Unassembled WGS sequence"/>
</dbReference>
<evidence type="ECO:0000313" key="4">
    <source>
        <dbReference type="Proteomes" id="UP001237642"/>
    </source>
</evidence>
<dbReference type="AlphaFoldDB" id="A0AAD8NCJ4"/>
<keyword evidence="1" id="KW-0677">Repeat</keyword>
<reference evidence="3" key="1">
    <citation type="submission" date="2023-02" db="EMBL/GenBank/DDBJ databases">
        <title>Genome of toxic invasive species Heracleum sosnowskyi carries increased number of genes despite the absence of recent whole-genome duplications.</title>
        <authorList>
            <person name="Schelkunov M."/>
            <person name="Shtratnikova V."/>
            <person name="Makarenko M."/>
            <person name="Klepikova A."/>
            <person name="Omelchenko D."/>
            <person name="Novikova G."/>
            <person name="Obukhova E."/>
            <person name="Bogdanov V."/>
            <person name="Penin A."/>
            <person name="Logacheva M."/>
        </authorList>
    </citation>
    <scope>NUCLEOTIDE SEQUENCE</scope>
    <source>
        <strain evidence="3">Hsosn_3</strain>
        <tissue evidence="3">Leaf</tissue>
    </source>
</reference>
<dbReference type="InterPro" id="IPR002885">
    <property type="entry name" value="PPR_rpt"/>
</dbReference>
<dbReference type="EMBL" id="JAUIZM010000001">
    <property type="protein sequence ID" value="KAK1403396.1"/>
    <property type="molecule type" value="Genomic_DNA"/>
</dbReference>
<dbReference type="GO" id="GO:0003729">
    <property type="term" value="F:mRNA binding"/>
    <property type="evidence" value="ECO:0007669"/>
    <property type="project" value="TreeGrafter"/>
</dbReference>
<comment type="caution">
    <text evidence="3">The sequence shown here is derived from an EMBL/GenBank/DDBJ whole genome shotgun (WGS) entry which is preliminary data.</text>
</comment>
<reference evidence="3" key="2">
    <citation type="submission" date="2023-05" db="EMBL/GenBank/DDBJ databases">
        <authorList>
            <person name="Schelkunov M.I."/>
        </authorList>
    </citation>
    <scope>NUCLEOTIDE SEQUENCE</scope>
    <source>
        <strain evidence="3">Hsosn_3</strain>
        <tissue evidence="3">Leaf</tissue>
    </source>
</reference>
<evidence type="ECO:0008006" key="5">
    <source>
        <dbReference type="Google" id="ProtNLM"/>
    </source>
</evidence>
<evidence type="ECO:0000256" key="1">
    <source>
        <dbReference type="ARBA" id="ARBA00022737"/>
    </source>
</evidence>
<sequence length="198" mass="22139">MIEYLCNNEKTDKAETLFRQLMKVGVQDPVAFNNLILGHAKEDSSLYRSVMQSLLEDGRVQTSSRVMKTMLDKGMKEHMDLVAKILEALLLRGHVEEAIEQMELLLHNGCAPDVDKLLSVLCEKAKTIAALKLLDFCLDRDCNVDFSSYEKVLDSLVTAGKTLNAYSILCKIMEKGGTTDWSSCEELIKSLNSEGNTK</sequence>
<dbReference type="Pfam" id="PF01535">
    <property type="entry name" value="PPR"/>
    <property type="match status" value="1"/>
</dbReference>
<evidence type="ECO:0000256" key="2">
    <source>
        <dbReference type="PROSITE-ProRule" id="PRU00708"/>
    </source>
</evidence>
<dbReference type="Gene3D" id="1.25.40.10">
    <property type="entry name" value="Tetratricopeptide repeat domain"/>
    <property type="match status" value="2"/>
</dbReference>
<dbReference type="PROSITE" id="PS51375">
    <property type="entry name" value="PPR"/>
    <property type="match status" value="1"/>
</dbReference>
<accession>A0AAD8NCJ4</accession>
<dbReference type="PANTHER" id="PTHR47932:SF16">
    <property type="entry name" value="PENTACOTRIPEPTIDE-REPEAT REGION OF PRORP DOMAIN-CONTAINING PROTEIN"/>
    <property type="match status" value="1"/>
</dbReference>
<keyword evidence="4" id="KW-1185">Reference proteome</keyword>
<organism evidence="3 4">
    <name type="scientific">Heracleum sosnowskyi</name>
    <dbReference type="NCBI Taxonomy" id="360622"/>
    <lineage>
        <taxon>Eukaryota</taxon>
        <taxon>Viridiplantae</taxon>
        <taxon>Streptophyta</taxon>
        <taxon>Embryophyta</taxon>
        <taxon>Tracheophyta</taxon>
        <taxon>Spermatophyta</taxon>
        <taxon>Magnoliopsida</taxon>
        <taxon>eudicotyledons</taxon>
        <taxon>Gunneridae</taxon>
        <taxon>Pentapetalae</taxon>
        <taxon>asterids</taxon>
        <taxon>campanulids</taxon>
        <taxon>Apiales</taxon>
        <taxon>Apiaceae</taxon>
        <taxon>Apioideae</taxon>
        <taxon>apioid superclade</taxon>
        <taxon>Tordylieae</taxon>
        <taxon>Tordyliinae</taxon>
        <taxon>Heracleum</taxon>
    </lineage>
</organism>
<feature type="repeat" description="PPR" evidence="2">
    <location>
        <begin position="43"/>
        <end position="77"/>
    </location>
</feature>
<protein>
    <recommendedName>
        <fullName evidence="5">Pentatricopeptide repeat-containing protein</fullName>
    </recommendedName>
</protein>
<name>A0AAD8NCJ4_9APIA</name>
<proteinExistence type="predicted"/>
<gene>
    <name evidence="3" type="ORF">POM88_003001</name>
</gene>